<reference evidence="1" key="1">
    <citation type="submission" date="2017-10" db="EMBL/GenBank/DDBJ databases">
        <title>Genome sequence of cellulolytic Lachnospiraceae bacterium XHS1971 isolated from hotspring sediment.</title>
        <authorList>
            <person name="Vasudevan G."/>
            <person name="Joshi A.J."/>
            <person name="Hivarkar S."/>
            <person name="Lanjekar V.B."/>
            <person name="Dhakephalkar P.K."/>
            <person name="Dagar S."/>
        </authorList>
    </citation>
    <scope>NUCLEOTIDE SEQUENCE</scope>
    <source>
        <strain evidence="1">XHS1971</strain>
    </source>
</reference>
<protein>
    <submittedName>
        <fullName evidence="1">Uncharacterized protein</fullName>
    </submittedName>
</protein>
<keyword evidence="2" id="KW-1185">Reference proteome</keyword>
<sequence>MKCFRKIYSFVLIGLVVFNMILYLLERLEGISIINDGINIIFKLMVPILTLFFPYLGKKWVAAFILIGKFLVLLSIPYILLMITFFQNESDVKYGYVQSPSHTHEIIIKGSVKGLHNFTQYIEIYEKLGGIFKKNLNTSISVRENKNGEFRKAIFKDGIRLIGQEKYDLGNGYILEWIDENTLEISHSPSAEIKNTVNLSH</sequence>
<comment type="caution">
    <text evidence="1">The sequence shown here is derived from an EMBL/GenBank/DDBJ whole genome shotgun (WGS) entry which is preliminary data.</text>
</comment>
<gene>
    <name evidence="1" type="ORF">CS063_03865</name>
</gene>
<accession>A0AC61DGA1</accession>
<evidence type="ECO:0000313" key="1">
    <source>
        <dbReference type="EMBL" id="PHV71706.1"/>
    </source>
</evidence>
<dbReference type="EMBL" id="PEDL01000002">
    <property type="protein sequence ID" value="PHV71706.1"/>
    <property type="molecule type" value="Genomic_DNA"/>
</dbReference>
<organism evidence="1 2">
    <name type="scientific">Sporanaerobium hydrogeniformans</name>
    <dbReference type="NCBI Taxonomy" id="3072179"/>
    <lineage>
        <taxon>Bacteria</taxon>
        <taxon>Bacillati</taxon>
        <taxon>Bacillota</taxon>
        <taxon>Clostridia</taxon>
        <taxon>Lachnospirales</taxon>
        <taxon>Lachnospiraceae</taxon>
        <taxon>Sporanaerobium</taxon>
    </lineage>
</organism>
<name>A0AC61DGA1_9FIRM</name>
<dbReference type="Proteomes" id="UP000224460">
    <property type="component" value="Unassembled WGS sequence"/>
</dbReference>
<evidence type="ECO:0000313" key="2">
    <source>
        <dbReference type="Proteomes" id="UP000224460"/>
    </source>
</evidence>
<proteinExistence type="predicted"/>